<dbReference type="SUPFAM" id="SSF51735">
    <property type="entry name" value="NAD(P)-binding Rossmann-fold domains"/>
    <property type="match status" value="1"/>
</dbReference>
<dbReference type="PANTHER" id="PTHR24321:SF8">
    <property type="entry name" value="ESTRADIOL 17-BETA-DEHYDROGENASE 8-RELATED"/>
    <property type="match status" value="1"/>
</dbReference>
<dbReference type="InterPro" id="IPR020904">
    <property type="entry name" value="Sc_DH/Rdtase_CS"/>
</dbReference>
<evidence type="ECO:0000256" key="3">
    <source>
        <dbReference type="ARBA" id="ARBA00023027"/>
    </source>
</evidence>
<evidence type="ECO:0000313" key="5">
    <source>
        <dbReference type="EMBL" id="SFA87618.1"/>
    </source>
</evidence>
<dbReference type="AlphaFoldDB" id="A0A1I0WHB3"/>
<dbReference type="InterPro" id="IPR057326">
    <property type="entry name" value="KR_dom"/>
</dbReference>
<dbReference type="STRING" id="871651.SAMN05421688_1395"/>
<comment type="similarity">
    <text evidence="1">Belongs to the short-chain dehydrogenases/reductases (SDR) family.</text>
</comment>
<reference evidence="5 6" key="1">
    <citation type="submission" date="2016-10" db="EMBL/GenBank/DDBJ databases">
        <authorList>
            <person name="de Groot N.N."/>
        </authorList>
    </citation>
    <scope>NUCLEOTIDE SEQUENCE [LARGE SCALE GENOMIC DNA]</scope>
    <source>
        <strain evidence="5 6">DSM 29316</strain>
    </source>
</reference>
<dbReference type="NCBIfam" id="NF005559">
    <property type="entry name" value="PRK07231.1"/>
    <property type="match status" value="1"/>
</dbReference>
<evidence type="ECO:0000256" key="2">
    <source>
        <dbReference type="ARBA" id="ARBA00023002"/>
    </source>
</evidence>
<dbReference type="RefSeq" id="WP_092062249.1">
    <property type="nucleotide sequence ID" value="NZ_FOJU01000002.1"/>
</dbReference>
<sequence>MVGKVALVTGAASGIGLASVDLFLAEGYAVVMVDRNERGLRGAADTRENVLPIACDISDPEAIAGVAAQVLGWKGRLDALVNNAGFAHFAPIEETGLEVWRQIMATNLDGTFLMTQAFIPALKESRGAIVNIGSISGLRASTLRVAYGTSKTAVMHLTKQQAVELGMHGVRVNCVNPGPILTEMSRQVVTEEIRKANHDVLPLDRFGEPEEVAEVIVFLCSTKASYVTGQVISVDGGYEATGVGLPALRGAK</sequence>
<gene>
    <name evidence="5" type="ORF">SAMN05421688_1395</name>
</gene>
<evidence type="ECO:0000313" key="6">
    <source>
        <dbReference type="Proteomes" id="UP000198796"/>
    </source>
</evidence>
<dbReference type="GO" id="GO:0016491">
    <property type="term" value="F:oxidoreductase activity"/>
    <property type="evidence" value="ECO:0007669"/>
    <property type="project" value="UniProtKB-KW"/>
</dbReference>
<dbReference type="Pfam" id="PF13561">
    <property type="entry name" value="adh_short_C2"/>
    <property type="match status" value="1"/>
</dbReference>
<dbReference type="Gene3D" id="3.40.50.720">
    <property type="entry name" value="NAD(P)-binding Rossmann-like Domain"/>
    <property type="match status" value="1"/>
</dbReference>
<dbReference type="Proteomes" id="UP000198796">
    <property type="component" value="Unassembled WGS sequence"/>
</dbReference>
<accession>A0A1I0WHB3</accession>
<dbReference type="InterPro" id="IPR002347">
    <property type="entry name" value="SDR_fam"/>
</dbReference>
<dbReference type="PRINTS" id="PR00080">
    <property type="entry name" value="SDRFAMILY"/>
</dbReference>
<dbReference type="SMART" id="SM00822">
    <property type="entry name" value="PKS_KR"/>
    <property type="match status" value="1"/>
</dbReference>
<evidence type="ECO:0000256" key="1">
    <source>
        <dbReference type="ARBA" id="ARBA00006484"/>
    </source>
</evidence>
<dbReference type="InterPro" id="IPR036291">
    <property type="entry name" value="NAD(P)-bd_dom_sf"/>
</dbReference>
<keyword evidence="2" id="KW-0560">Oxidoreductase</keyword>
<keyword evidence="6" id="KW-1185">Reference proteome</keyword>
<protein>
    <submittedName>
        <fullName evidence="5">NAD(P)-dependent dehydrogenase, short-chain alcohol dehydrogenase family</fullName>
    </submittedName>
</protein>
<dbReference type="CDD" id="cd05233">
    <property type="entry name" value="SDR_c"/>
    <property type="match status" value="1"/>
</dbReference>
<evidence type="ECO:0000259" key="4">
    <source>
        <dbReference type="SMART" id="SM00822"/>
    </source>
</evidence>
<keyword evidence="3" id="KW-0520">NAD</keyword>
<dbReference type="OrthoDB" id="9779623at2"/>
<feature type="domain" description="Ketoreductase" evidence="4">
    <location>
        <begin position="4"/>
        <end position="184"/>
    </location>
</feature>
<name>A0A1I0WHB3_9RHOB</name>
<dbReference type="EMBL" id="FOJU01000002">
    <property type="protein sequence ID" value="SFA87618.1"/>
    <property type="molecule type" value="Genomic_DNA"/>
</dbReference>
<dbReference type="PRINTS" id="PR00081">
    <property type="entry name" value="GDHRDH"/>
</dbReference>
<dbReference type="FunFam" id="3.40.50.720:FF:000084">
    <property type="entry name" value="Short-chain dehydrogenase reductase"/>
    <property type="match status" value="1"/>
</dbReference>
<organism evidence="5 6">
    <name type="scientific">Poseidonocella pacifica</name>
    <dbReference type="NCBI Taxonomy" id="871651"/>
    <lineage>
        <taxon>Bacteria</taxon>
        <taxon>Pseudomonadati</taxon>
        <taxon>Pseudomonadota</taxon>
        <taxon>Alphaproteobacteria</taxon>
        <taxon>Rhodobacterales</taxon>
        <taxon>Roseobacteraceae</taxon>
        <taxon>Poseidonocella</taxon>
    </lineage>
</organism>
<dbReference type="PANTHER" id="PTHR24321">
    <property type="entry name" value="DEHYDROGENASES, SHORT CHAIN"/>
    <property type="match status" value="1"/>
</dbReference>
<dbReference type="PROSITE" id="PS00061">
    <property type="entry name" value="ADH_SHORT"/>
    <property type="match status" value="1"/>
</dbReference>
<proteinExistence type="inferred from homology"/>